<dbReference type="GO" id="GO:0006635">
    <property type="term" value="P:fatty acid beta-oxidation"/>
    <property type="evidence" value="ECO:0007669"/>
    <property type="project" value="TreeGrafter"/>
</dbReference>
<reference evidence="6" key="2">
    <citation type="submission" date="2023-01" db="EMBL/GenBank/DDBJ databases">
        <authorList>
            <person name="Sun Q."/>
            <person name="Evtushenko L."/>
        </authorList>
    </citation>
    <scope>NUCLEOTIDE SEQUENCE</scope>
    <source>
        <strain evidence="6">VKM Ac-1958</strain>
    </source>
</reference>
<dbReference type="EMBL" id="BSET01000001">
    <property type="protein sequence ID" value="GLK01195.1"/>
    <property type="molecule type" value="Genomic_DNA"/>
</dbReference>
<dbReference type="CDD" id="cd06558">
    <property type="entry name" value="crotonase-like"/>
    <property type="match status" value="1"/>
</dbReference>
<dbReference type="RefSeq" id="WP_204938845.1">
    <property type="nucleotide sequence ID" value="NZ_BAAAUM010000001.1"/>
</dbReference>
<dbReference type="PROSITE" id="PS00166">
    <property type="entry name" value="ENOYL_COA_HYDRATASE"/>
    <property type="match status" value="1"/>
</dbReference>
<dbReference type="Proteomes" id="UP001142325">
    <property type="component" value="Unassembled WGS sequence"/>
</dbReference>
<sequence length="261" mass="27207">MSSITVESSDSVWRVTLTRADKRNALTSEMINGLHAALDEAEAADASVLVLTAEGSLFCAGADIAGYRDAADDPAALRLFTDSARWLCTRLTQSPVVIVAAVNGTALGGGFELVLAADIVLSVESARFGLPELRLGLIPGWGGTQRLALHVGANRAKRAVLLSETFSAGELRDAGLVSAVVADAVELETVVADIVGRLATTAPLAASAAKNAITLAVDPHSGASAGFDRERELLLALFDTEDGREGVRAFVEKRAPEWAGR</sequence>
<dbReference type="InterPro" id="IPR029045">
    <property type="entry name" value="ClpP/crotonase-like_dom_sf"/>
</dbReference>
<name>A0A9W6HRR7_9MICO</name>
<dbReference type="InterPro" id="IPR018376">
    <property type="entry name" value="Enoyl-CoA_hyd/isom_CS"/>
</dbReference>
<evidence type="ECO:0000313" key="6">
    <source>
        <dbReference type="EMBL" id="GLK01195.1"/>
    </source>
</evidence>
<dbReference type="InterPro" id="IPR014748">
    <property type="entry name" value="Enoyl-CoA_hydra_C"/>
</dbReference>
<proteinExistence type="inferred from homology"/>
<evidence type="ECO:0000256" key="3">
    <source>
        <dbReference type="ARBA" id="ARBA00023709"/>
    </source>
</evidence>
<evidence type="ECO:0000256" key="4">
    <source>
        <dbReference type="ARBA" id="ARBA00023717"/>
    </source>
</evidence>
<evidence type="ECO:0000256" key="2">
    <source>
        <dbReference type="ARBA" id="ARBA00023239"/>
    </source>
</evidence>
<keyword evidence="2" id="KW-0456">Lyase</keyword>
<dbReference type="Gene3D" id="1.10.12.10">
    <property type="entry name" value="Lyase 2-enoyl-coa Hydratase, Chain A, domain 2"/>
    <property type="match status" value="1"/>
</dbReference>
<dbReference type="PANTHER" id="PTHR11941:SF54">
    <property type="entry name" value="ENOYL-COA HYDRATASE, MITOCHONDRIAL"/>
    <property type="match status" value="1"/>
</dbReference>
<dbReference type="Pfam" id="PF00378">
    <property type="entry name" value="ECH_1"/>
    <property type="match status" value="1"/>
</dbReference>
<comment type="catalytic activity">
    <reaction evidence="4">
        <text>a 4-saturated-(3S)-3-hydroxyacyl-CoA = a (3E)-enoyl-CoA + H2O</text>
        <dbReference type="Rhea" id="RHEA:20724"/>
        <dbReference type="ChEBI" id="CHEBI:15377"/>
        <dbReference type="ChEBI" id="CHEBI:58521"/>
        <dbReference type="ChEBI" id="CHEBI:137480"/>
        <dbReference type="EC" id="4.2.1.17"/>
    </reaction>
</comment>
<evidence type="ECO:0000256" key="5">
    <source>
        <dbReference type="RuleBase" id="RU003707"/>
    </source>
</evidence>
<accession>A0A9W6HRR7</accession>
<evidence type="ECO:0000256" key="1">
    <source>
        <dbReference type="ARBA" id="ARBA00005254"/>
    </source>
</evidence>
<reference evidence="6" key="1">
    <citation type="journal article" date="2014" name="Int. J. Syst. Evol. Microbiol.">
        <title>Complete genome sequence of Corynebacterium casei LMG S-19264T (=DSM 44701T), isolated from a smear-ripened cheese.</title>
        <authorList>
            <consortium name="US DOE Joint Genome Institute (JGI-PGF)"/>
            <person name="Walter F."/>
            <person name="Albersmeier A."/>
            <person name="Kalinowski J."/>
            <person name="Ruckert C."/>
        </authorList>
    </citation>
    <scope>NUCLEOTIDE SEQUENCE</scope>
    <source>
        <strain evidence="6">VKM Ac-1958</strain>
    </source>
</reference>
<comment type="similarity">
    <text evidence="1 5">Belongs to the enoyl-CoA hydratase/isomerase family.</text>
</comment>
<keyword evidence="7" id="KW-1185">Reference proteome</keyword>
<dbReference type="InterPro" id="IPR001753">
    <property type="entry name" value="Enoyl-CoA_hydra/iso"/>
</dbReference>
<comment type="catalytic activity">
    <reaction evidence="3">
        <text>a (3S)-3-hydroxyacyl-CoA = a (2E)-enoyl-CoA + H2O</text>
        <dbReference type="Rhea" id="RHEA:16105"/>
        <dbReference type="ChEBI" id="CHEBI:15377"/>
        <dbReference type="ChEBI" id="CHEBI:57318"/>
        <dbReference type="ChEBI" id="CHEBI:58856"/>
        <dbReference type="EC" id="4.2.1.17"/>
    </reaction>
</comment>
<dbReference type="GO" id="GO:0004300">
    <property type="term" value="F:enoyl-CoA hydratase activity"/>
    <property type="evidence" value="ECO:0007669"/>
    <property type="project" value="UniProtKB-EC"/>
</dbReference>
<dbReference type="PANTHER" id="PTHR11941">
    <property type="entry name" value="ENOYL-COA HYDRATASE-RELATED"/>
    <property type="match status" value="1"/>
</dbReference>
<dbReference type="AlphaFoldDB" id="A0A9W6HRR7"/>
<evidence type="ECO:0000313" key="7">
    <source>
        <dbReference type="Proteomes" id="UP001142325"/>
    </source>
</evidence>
<gene>
    <name evidence="6" type="ORF">GCM10017596_09100</name>
</gene>
<dbReference type="Gene3D" id="3.90.226.10">
    <property type="entry name" value="2-enoyl-CoA Hydratase, Chain A, domain 1"/>
    <property type="match status" value="1"/>
</dbReference>
<dbReference type="SUPFAM" id="SSF52096">
    <property type="entry name" value="ClpP/crotonase"/>
    <property type="match status" value="1"/>
</dbReference>
<protein>
    <submittedName>
        <fullName evidence="6">Enoyl-CoA hydratase</fullName>
    </submittedName>
</protein>
<comment type="caution">
    <text evidence="6">The sequence shown here is derived from an EMBL/GenBank/DDBJ whole genome shotgun (WGS) entry which is preliminary data.</text>
</comment>
<organism evidence="6 7">
    <name type="scientific">Microbacterium keratanolyticum</name>
    <dbReference type="NCBI Taxonomy" id="67574"/>
    <lineage>
        <taxon>Bacteria</taxon>
        <taxon>Bacillati</taxon>
        <taxon>Actinomycetota</taxon>
        <taxon>Actinomycetes</taxon>
        <taxon>Micrococcales</taxon>
        <taxon>Microbacteriaceae</taxon>
        <taxon>Microbacterium</taxon>
    </lineage>
</organism>